<dbReference type="SMART" id="SM00347">
    <property type="entry name" value="HTH_MARR"/>
    <property type="match status" value="1"/>
</dbReference>
<evidence type="ECO:0000256" key="1">
    <source>
        <dbReference type="SAM" id="MobiDB-lite"/>
    </source>
</evidence>
<dbReference type="Gene3D" id="1.10.10.10">
    <property type="entry name" value="Winged helix-like DNA-binding domain superfamily/Winged helix DNA-binding domain"/>
    <property type="match status" value="1"/>
</dbReference>
<comment type="caution">
    <text evidence="3">The sequence shown here is derived from an EMBL/GenBank/DDBJ whole genome shotgun (WGS) entry which is preliminary data.</text>
</comment>
<organism evidence="3 4">
    <name type="scientific">Roseateles oligotrophus</name>
    <dbReference type="NCBI Taxonomy" id="1769250"/>
    <lineage>
        <taxon>Bacteria</taxon>
        <taxon>Pseudomonadati</taxon>
        <taxon>Pseudomonadota</taxon>
        <taxon>Betaproteobacteria</taxon>
        <taxon>Burkholderiales</taxon>
        <taxon>Sphaerotilaceae</taxon>
        <taxon>Roseateles</taxon>
    </lineage>
</organism>
<dbReference type="GO" id="GO:0045892">
    <property type="term" value="P:negative regulation of DNA-templated transcription"/>
    <property type="evidence" value="ECO:0007669"/>
    <property type="project" value="InterPro"/>
</dbReference>
<name>A0A840L8Z5_9BURK</name>
<dbReference type="InterPro" id="IPR000835">
    <property type="entry name" value="HTH_MarR-typ"/>
</dbReference>
<evidence type="ECO:0000313" key="3">
    <source>
        <dbReference type="EMBL" id="MBB4845054.1"/>
    </source>
</evidence>
<dbReference type="SUPFAM" id="SSF46785">
    <property type="entry name" value="Winged helix' DNA-binding domain"/>
    <property type="match status" value="1"/>
</dbReference>
<dbReference type="InterPro" id="IPR036388">
    <property type="entry name" value="WH-like_DNA-bd_sf"/>
</dbReference>
<dbReference type="PROSITE" id="PS50995">
    <property type="entry name" value="HTH_MARR_2"/>
    <property type="match status" value="1"/>
</dbReference>
<keyword evidence="4" id="KW-1185">Reference proteome</keyword>
<proteinExistence type="predicted"/>
<dbReference type="InterPro" id="IPR036390">
    <property type="entry name" value="WH_DNA-bd_sf"/>
</dbReference>
<feature type="domain" description="HTH marR-type" evidence="2">
    <location>
        <begin position="36"/>
        <end position="168"/>
    </location>
</feature>
<dbReference type="PANTHER" id="PTHR33164">
    <property type="entry name" value="TRANSCRIPTIONAL REGULATOR, MARR FAMILY"/>
    <property type="match status" value="1"/>
</dbReference>
<gene>
    <name evidence="3" type="ORF">HNP55_003600</name>
</gene>
<protein>
    <submittedName>
        <fullName evidence="3">Homoprotocatechuate degradation regulator HpaR</fullName>
    </submittedName>
</protein>
<dbReference type="NCBIfam" id="TIGR02337">
    <property type="entry name" value="HpaR"/>
    <property type="match status" value="1"/>
</dbReference>
<dbReference type="PANTHER" id="PTHR33164:SF13">
    <property type="entry name" value="4-HYDROXYPHENYLACETATE CATABOLISM PROTEIN"/>
    <property type="match status" value="1"/>
</dbReference>
<dbReference type="GO" id="GO:0003700">
    <property type="term" value="F:DNA-binding transcription factor activity"/>
    <property type="evidence" value="ECO:0007669"/>
    <property type="project" value="InterPro"/>
</dbReference>
<accession>A0A840L8Z5</accession>
<dbReference type="RefSeq" id="WP_184302451.1">
    <property type="nucleotide sequence ID" value="NZ_JACHLP010000007.1"/>
</dbReference>
<evidence type="ECO:0000313" key="4">
    <source>
        <dbReference type="Proteomes" id="UP000562027"/>
    </source>
</evidence>
<sequence length="183" mass="20080">MSSQKIPPGKRAQTPLASARPKAAQAPKNPRTGIAHRNLPLLLLQAREAVIGRFRPLLNEQGLTEQQWRILRALLERGPLEPREIVRLCGISSPSLAGVLARMDDLGLVLRERVDSDQRRVMVSISPKAQAQALAMAPTIEAIYAGIEAQVGKPLVDDFYRLLDQMLDKLSPPEGDGGTDPER</sequence>
<feature type="region of interest" description="Disordered" evidence="1">
    <location>
        <begin position="1"/>
        <end position="33"/>
    </location>
</feature>
<dbReference type="GO" id="GO:0003677">
    <property type="term" value="F:DNA binding"/>
    <property type="evidence" value="ECO:0007669"/>
    <property type="project" value="InterPro"/>
</dbReference>
<reference evidence="3 4" key="1">
    <citation type="submission" date="2020-08" db="EMBL/GenBank/DDBJ databases">
        <title>Functional genomics of gut bacteria from endangered species of beetles.</title>
        <authorList>
            <person name="Carlos-Shanley C."/>
        </authorList>
    </citation>
    <scope>NUCLEOTIDE SEQUENCE [LARGE SCALE GENOMIC DNA]</scope>
    <source>
        <strain evidence="3 4">S00239</strain>
    </source>
</reference>
<evidence type="ECO:0000259" key="2">
    <source>
        <dbReference type="PROSITE" id="PS50995"/>
    </source>
</evidence>
<dbReference type="GO" id="GO:0006950">
    <property type="term" value="P:response to stress"/>
    <property type="evidence" value="ECO:0007669"/>
    <property type="project" value="TreeGrafter"/>
</dbReference>
<dbReference type="Proteomes" id="UP000562027">
    <property type="component" value="Unassembled WGS sequence"/>
</dbReference>
<dbReference type="Pfam" id="PF12802">
    <property type="entry name" value="MarR_2"/>
    <property type="match status" value="1"/>
</dbReference>
<dbReference type="InterPro" id="IPR012712">
    <property type="entry name" value="HpaR/FarR"/>
</dbReference>
<dbReference type="EMBL" id="JACHLP010000007">
    <property type="protein sequence ID" value="MBB4845054.1"/>
    <property type="molecule type" value="Genomic_DNA"/>
</dbReference>
<dbReference type="AlphaFoldDB" id="A0A840L8Z5"/>
<dbReference type="InterPro" id="IPR039422">
    <property type="entry name" value="MarR/SlyA-like"/>
</dbReference>